<keyword evidence="2" id="KW-0175">Coiled coil</keyword>
<evidence type="ECO:0000313" key="3">
    <source>
        <dbReference type="EMBL" id="QKI89440.1"/>
    </source>
</evidence>
<evidence type="ECO:0000313" key="4">
    <source>
        <dbReference type="Proteomes" id="UP000504724"/>
    </source>
</evidence>
<keyword evidence="3" id="KW-0131">Cell cycle</keyword>
<dbReference type="KEGG" id="txa:HQN79_07615"/>
<dbReference type="AlphaFoldDB" id="A0A7D4SIB5"/>
<protein>
    <submittedName>
        <fullName evidence="3">Cell division protein ZapA</fullName>
    </submittedName>
</protein>
<accession>A0A7D4SIB5</accession>
<dbReference type="GO" id="GO:0051301">
    <property type="term" value="P:cell division"/>
    <property type="evidence" value="ECO:0007669"/>
    <property type="project" value="UniProtKB-KW"/>
</dbReference>
<evidence type="ECO:0000256" key="1">
    <source>
        <dbReference type="ARBA" id="ARBA00010074"/>
    </source>
</evidence>
<dbReference type="InterPro" id="IPR007838">
    <property type="entry name" value="Cell_div_ZapA-like"/>
</dbReference>
<dbReference type="Proteomes" id="UP000504724">
    <property type="component" value="Chromosome"/>
</dbReference>
<comment type="similarity">
    <text evidence="1">Belongs to the ZapA family. Type 1 subfamily.</text>
</comment>
<dbReference type="SUPFAM" id="SSF102829">
    <property type="entry name" value="Cell division protein ZapA-like"/>
    <property type="match status" value="1"/>
</dbReference>
<organism evidence="3 4">
    <name type="scientific">Thiomicrorhabdus xiamenensis</name>
    <dbReference type="NCBI Taxonomy" id="2739063"/>
    <lineage>
        <taxon>Bacteria</taxon>
        <taxon>Pseudomonadati</taxon>
        <taxon>Pseudomonadota</taxon>
        <taxon>Gammaproteobacteria</taxon>
        <taxon>Thiotrichales</taxon>
        <taxon>Piscirickettsiaceae</taxon>
        <taxon>Thiomicrorhabdus</taxon>
    </lineage>
</organism>
<keyword evidence="3" id="KW-0132">Cell division</keyword>
<name>A0A7D4SIB5_9GAMM</name>
<gene>
    <name evidence="3" type="ORF">HQN79_07615</name>
</gene>
<dbReference type="RefSeq" id="WP_173285338.1">
    <property type="nucleotide sequence ID" value="NZ_CP054020.1"/>
</dbReference>
<dbReference type="EMBL" id="CP054020">
    <property type="protein sequence ID" value="QKI89440.1"/>
    <property type="molecule type" value="Genomic_DNA"/>
</dbReference>
<proteinExistence type="inferred from homology"/>
<sequence length="101" mass="11701">MVEINVMGHRFNFQCEDDERKRLQEAANLIEQKMNELPKGSRNERHLIMVSINIAYDLLQLKEEAMHNSADLKTKVEAIHKILTNAIQEKKSDGQNKANQN</sequence>
<reference evidence="3 4" key="1">
    <citation type="submission" date="2020-05" db="EMBL/GenBank/DDBJ databases">
        <title>Thiomicrorhabdus sediminis sp.nov. and Thiomicrorhabdus xiamenensis sp.nov., novel sulfur-oxidizing bacteria isolated from coastal sediment.</title>
        <authorList>
            <person name="Liu X."/>
        </authorList>
    </citation>
    <scope>NUCLEOTIDE SEQUENCE [LARGE SCALE GENOMIC DNA]</scope>
    <source>
        <strain evidence="3 4">G2</strain>
    </source>
</reference>
<dbReference type="Gene3D" id="1.20.5.50">
    <property type="match status" value="1"/>
</dbReference>
<evidence type="ECO:0000256" key="2">
    <source>
        <dbReference type="ARBA" id="ARBA00023054"/>
    </source>
</evidence>
<dbReference type="Pfam" id="PF05164">
    <property type="entry name" value="ZapA"/>
    <property type="match status" value="1"/>
</dbReference>
<dbReference type="InterPro" id="IPR036192">
    <property type="entry name" value="Cell_div_ZapA-like_sf"/>
</dbReference>
<dbReference type="InterPro" id="IPR042233">
    <property type="entry name" value="Cell_div_ZapA_N"/>
</dbReference>
<dbReference type="Gene3D" id="3.30.160.880">
    <property type="entry name" value="Cell division protein ZapA protomer, N-terminal domain"/>
    <property type="match status" value="1"/>
</dbReference>
<keyword evidence="4" id="KW-1185">Reference proteome</keyword>